<keyword evidence="1" id="KW-1185">Reference proteome</keyword>
<protein>
    <submittedName>
        <fullName evidence="2">Uncharacterized protein</fullName>
    </submittedName>
</protein>
<dbReference type="Proteomes" id="UP000492821">
    <property type="component" value="Unassembled WGS sequence"/>
</dbReference>
<name>A0A7E4UWF0_PANRE</name>
<dbReference type="AlphaFoldDB" id="A0A7E4UWF0"/>
<organism evidence="1 2">
    <name type="scientific">Panagrellus redivivus</name>
    <name type="common">Microworm</name>
    <dbReference type="NCBI Taxonomy" id="6233"/>
    <lineage>
        <taxon>Eukaryota</taxon>
        <taxon>Metazoa</taxon>
        <taxon>Ecdysozoa</taxon>
        <taxon>Nematoda</taxon>
        <taxon>Chromadorea</taxon>
        <taxon>Rhabditida</taxon>
        <taxon>Tylenchina</taxon>
        <taxon>Panagrolaimomorpha</taxon>
        <taxon>Panagrolaimoidea</taxon>
        <taxon>Panagrolaimidae</taxon>
        <taxon>Panagrellus</taxon>
    </lineage>
</organism>
<accession>A0A7E4UWF0</accession>
<reference evidence="2" key="2">
    <citation type="submission" date="2020-10" db="UniProtKB">
        <authorList>
            <consortium name="WormBaseParasite"/>
        </authorList>
    </citation>
    <scope>IDENTIFICATION</scope>
</reference>
<proteinExistence type="predicted"/>
<evidence type="ECO:0000313" key="2">
    <source>
        <dbReference type="WBParaSite" id="Pan_g13666.t1"/>
    </source>
</evidence>
<evidence type="ECO:0000313" key="1">
    <source>
        <dbReference type="Proteomes" id="UP000492821"/>
    </source>
</evidence>
<dbReference type="WBParaSite" id="Pan_g13666.t1">
    <property type="protein sequence ID" value="Pan_g13666.t1"/>
    <property type="gene ID" value="Pan_g13666"/>
</dbReference>
<reference evidence="1" key="1">
    <citation type="journal article" date="2013" name="Genetics">
        <title>The draft genome and transcriptome of Panagrellus redivivus are shaped by the harsh demands of a free-living lifestyle.</title>
        <authorList>
            <person name="Srinivasan J."/>
            <person name="Dillman A.R."/>
            <person name="Macchietto M.G."/>
            <person name="Heikkinen L."/>
            <person name="Lakso M."/>
            <person name="Fracchia K.M."/>
            <person name="Antoshechkin I."/>
            <person name="Mortazavi A."/>
            <person name="Wong G."/>
            <person name="Sternberg P.W."/>
        </authorList>
    </citation>
    <scope>NUCLEOTIDE SEQUENCE [LARGE SCALE GENOMIC DNA]</scope>
    <source>
        <strain evidence="1">MT8872</strain>
    </source>
</reference>
<sequence length="66" mass="7387">MALYDRLVNMQQFSFLFRRPPKRPFASSINLADTILKAFVSVHATGGNEALRSLLSNKKAAKVYAD</sequence>